<keyword evidence="3" id="KW-1185">Reference proteome</keyword>
<sequence length="79" mass="8301">MPNSSAQWSVKGDTFAKSGSKPTAEAAWTAARNYADPHLQGAGENGVGEMAAITVNGLTTSVTKDTLHREIRDRIAASK</sequence>
<organism evidence="2 3">
    <name type="scientific">Amycolatopsis umgeniensis</name>
    <dbReference type="NCBI Taxonomy" id="336628"/>
    <lineage>
        <taxon>Bacteria</taxon>
        <taxon>Bacillati</taxon>
        <taxon>Actinomycetota</taxon>
        <taxon>Actinomycetes</taxon>
        <taxon>Pseudonocardiales</taxon>
        <taxon>Pseudonocardiaceae</taxon>
        <taxon>Amycolatopsis</taxon>
    </lineage>
</organism>
<evidence type="ECO:0000313" key="3">
    <source>
        <dbReference type="Proteomes" id="UP000580861"/>
    </source>
</evidence>
<dbReference type="Proteomes" id="UP000580861">
    <property type="component" value="Unassembled WGS sequence"/>
</dbReference>
<dbReference type="AlphaFoldDB" id="A0A841B1X9"/>
<name>A0A841B1X9_9PSEU</name>
<comment type="caution">
    <text evidence="2">The sequence shown here is derived from an EMBL/GenBank/DDBJ whole genome shotgun (WGS) entry which is preliminary data.</text>
</comment>
<feature type="region of interest" description="Disordered" evidence="1">
    <location>
        <begin position="1"/>
        <end position="23"/>
    </location>
</feature>
<reference evidence="2 3" key="1">
    <citation type="submission" date="2020-08" db="EMBL/GenBank/DDBJ databases">
        <title>Sequencing the genomes of 1000 actinobacteria strains.</title>
        <authorList>
            <person name="Klenk H.-P."/>
        </authorList>
    </citation>
    <scope>NUCLEOTIDE SEQUENCE [LARGE SCALE GENOMIC DNA]</scope>
    <source>
        <strain evidence="2 3">DSM 45272</strain>
    </source>
</reference>
<protein>
    <submittedName>
        <fullName evidence="2">Uncharacterized protein</fullName>
    </submittedName>
</protein>
<evidence type="ECO:0000256" key="1">
    <source>
        <dbReference type="SAM" id="MobiDB-lite"/>
    </source>
</evidence>
<evidence type="ECO:0000313" key="2">
    <source>
        <dbReference type="EMBL" id="MBB5852494.1"/>
    </source>
</evidence>
<dbReference type="EMBL" id="JACHMX010000001">
    <property type="protein sequence ID" value="MBB5852494.1"/>
    <property type="molecule type" value="Genomic_DNA"/>
</dbReference>
<gene>
    <name evidence="2" type="ORF">HDA45_002581</name>
</gene>
<proteinExistence type="predicted"/>
<accession>A0A841B1X9</accession>
<dbReference type="RefSeq" id="WP_184894969.1">
    <property type="nucleotide sequence ID" value="NZ_JACHMX010000001.1"/>
</dbReference>